<dbReference type="CDD" id="cd16377">
    <property type="entry name" value="23S_rRNA_IVP_like"/>
    <property type="match status" value="1"/>
</dbReference>
<evidence type="ECO:0000313" key="2">
    <source>
        <dbReference type="Proteomes" id="UP000638462"/>
    </source>
</evidence>
<comment type="caution">
    <text evidence="1">The sequence shown here is derived from an EMBL/GenBank/DDBJ whole genome shotgun (WGS) entry which is preliminary data.</text>
</comment>
<sequence>MKFENLDVWKRSATLAIAIFQHFKSSREYCLKDQIKRSSLSISSNIAEGYERMSSKDCVRFLYYAKGSCGELRSQLYISLQVGEVSTELANKWIIETQELSMMLAGLIRAINNANQR</sequence>
<keyword evidence="2" id="KW-1185">Reference proteome</keyword>
<dbReference type="Gene3D" id="1.20.1440.60">
    <property type="entry name" value="23S rRNA-intervening sequence"/>
    <property type="match status" value="1"/>
</dbReference>
<gene>
    <name evidence="1" type="ORF">GCM10008027_32490</name>
</gene>
<dbReference type="PANTHER" id="PTHR38471:SF2">
    <property type="entry name" value="FOUR HELIX BUNDLE PROTEIN"/>
    <property type="match status" value="1"/>
</dbReference>
<dbReference type="Proteomes" id="UP000638462">
    <property type="component" value="Unassembled WGS sequence"/>
</dbReference>
<reference evidence="2" key="1">
    <citation type="journal article" date="2019" name="Int. J. Syst. Evol. Microbiol.">
        <title>The Global Catalogue of Microorganisms (GCM) 10K type strain sequencing project: providing services to taxonomists for standard genome sequencing and annotation.</title>
        <authorList>
            <consortium name="The Broad Institute Genomics Platform"/>
            <consortium name="The Broad Institute Genome Sequencing Center for Infectious Disease"/>
            <person name="Wu L."/>
            <person name="Ma J."/>
        </authorList>
    </citation>
    <scope>NUCLEOTIDE SEQUENCE [LARGE SCALE GENOMIC DNA]</scope>
    <source>
        <strain evidence="2">CGMCC 1.15394</strain>
    </source>
</reference>
<accession>A0ABQ1TY96</accession>
<dbReference type="NCBIfam" id="NF008912">
    <property type="entry name" value="PRK12275.1-6"/>
    <property type="match status" value="1"/>
</dbReference>
<dbReference type="Pfam" id="PF05635">
    <property type="entry name" value="23S_rRNA_IVP"/>
    <property type="match status" value="1"/>
</dbReference>
<dbReference type="NCBIfam" id="TIGR02436">
    <property type="entry name" value="four helix bundle protein"/>
    <property type="match status" value="1"/>
</dbReference>
<dbReference type="InterPro" id="IPR012657">
    <property type="entry name" value="23S_rRNA-intervening_sequence"/>
</dbReference>
<protein>
    <submittedName>
        <fullName evidence="1">Four helix bundle protein</fullName>
    </submittedName>
</protein>
<organism evidence="1 2">
    <name type="scientific">Pseudoalteromonas gelatinilytica</name>
    <dbReference type="NCBI Taxonomy" id="1703256"/>
    <lineage>
        <taxon>Bacteria</taxon>
        <taxon>Pseudomonadati</taxon>
        <taxon>Pseudomonadota</taxon>
        <taxon>Gammaproteobacteria</taxon>
        <taxon>Alteromonadales</taxon>
        <taxon>Pseudoalteromonadaceae</taxon>
        <taxon>Pseudoalteromonas</taxon>
    </lineage>
</organism>
<dbReference type="RefSeq" id="WP_188730345.1">
    <property type="nucleotide sequence ID" value="NZ_BMIT01000014.1"/>
</dbReference>
<dbReference type="InterPro" id="IPR036583">
    <property type="entry name" value="23S_rRNA_IVS_sf"/>
</dbReference>
<dbReference type="EMBL" id="BMIT01000014">
    <property type="protein sequence ID" value="GGF05051.1"/>
    <property type="molecule type" value="Genomic_DNA"/>
</dbReference>
<evidence type="ECO:0000313" key="1">
    <source>
        <dbReference type="EMBL" id="GGF05051.1"/>
    </source>
</evidence>
<name>A0ABQ1TY96_9GAMM</name>
<proteinExistence type="predicted"/>
<dbReference type="SUPFAM" id="SSF158446">
    <property type="entry name" value="IVS-encoded protein-like"/>
    <property type="match status" value="1"/>
</dbReference>
<dbReference type="PANTHER" id="PTHR38471">
    <property type="entry name" value="FOUR HELIX BUNDLE PROTEIN"/>
    <property type="match status" value="1"/>
</dbReference>